<accession>A0A382H0B0</accession>
<evidence type="ECO:0000256" key="1">
    <source>
        <dbReference type="SAM" id="MobiDB-lite"/>
    </source>
</evidence>
<sequence length="61" mass="6544">VFPLNETRRGNGGRRDNQFLADTELGFDKMESSNGLLSVPVGGALSGHQDPWPTKSVKSTA</sequence>
<feature type="non-terminal residue" evidence="2">
    <location>
        <position position="61"/>
    </location>
</feature>
<reference evidence="2" key="1">
    <citation type="submission" date="2018-05" db="EMBL/GenBank/DDBJ databases">
        <authorList>
            <person name="Lanie J.A."/>
            <person name="Ng W.-L."/>
            <person name="Kazmierczak K.M."/>
            <person name="Andrzejewski T.M."/>
            <person name="Davidsen T.M."/>
            <person name="Wayne K.J."/>
            <person name="Tettelin H."/>
            <person name="Glass J.I."/>
            <person name="Rusch D."/>
            <person name="Podicherti R."/>
            <person name="Tsui H.-C.T."/>
            <person name="Winkler M.E."/>
        </authorList>
    </citation>
    <scope>NUCLEOTIDE SEQUENCE</scope>
</reference>
<protein>
    <submittedName>
        <fullName evidence="2">Uncharacterized protein</fullName>
    </submittedName>
</protein>
<dbReference type="EMBL" id="UINC01058383">
    <property type="protein sequence ID" value="SVB80582.1"/>
    <property type="molecule type" value="Genomic_DNA"/>
</dbReference>
<feature type="region of interest" description="Disordered" evidence="1">
    <location>
        <begin position="40"/>
        <end position="61"/>
    </location>
</feature>
<organism evidence="2">
    <name type="scientific">marine metagenome</name>
    <dbReference type="NCBI Taxonomy" id="408172"/>
    <lineage>
        <taxon>unclassified sequences</taxon>
        <taxon>metagenomes</taxon>
        <taxon>ecological metagenomes</taxon>
    </lineage>
</organism>
<proteinExistence type="predicted"/>
<name>A0A382H0B0_9ZZZZ</name>
<evidence type="ECO:0000313" key="2">
    <source>
        <dbReference type="EMBL" id="SVB80582.1"/>
    </source>
</evidence>
<feature type="non-terminal residue" evidence="2">
    <location>
        <position position="1"/>
    </location>
</feature>
<dbReference type="AlphaFoldDB" id="A0A382H0B0"/>
<gene>
    <name evidence="2" type="ORF">METZ01_LOCUS233436</name>
</gene>